<gene>
    <name evidence="2" type="ORF">SFOMI_0681</name>
</gene>
<dbReference type="RefSeq" id="WP_099185372.1">
    <property type="nucleotide sequence ID" value="NZ_BEWI01000030.1"/>
</dbReference>
<dbReference type="Pfam" id="PF13649">
    <property type="entry name" value="Methyltransf_25"/>
    <property type="match status" value="1"/>
</dbReference>
<protein>
    <submittedName>
        <fullName evidence="2">Tellurite resistance protein-related protein</fullName>
    </submittedName>
</protein>
<organism evidence="2 3">
    <name type="scientific">Sphingobium fuliginis (strain ATCC 27551)</name>
    <dbReference type="NCBI Taxonomy" id="336203"/>
    <lineage>
        <taxon>Bacteria</taxon>
        <taxon>Pseudomonadati</taxon>
        <taxon>Pseudomonadota</taxon>
        <taxon>Alphaproteobacteria</taxon>
        <taxon>Sphingomonadales</taxon>
        <taxon>Sphingomonadaceae</taxon>
        <taxon>Sphingobium</taxon>
    </lineage>
</organism>
<evidence type="ECO:0000259" key="1">
    <source>
        <dbReference type="Pfam" id="PF13649"/>
    </source>
</evidence>
<reference evidence="2 3" key="1">
    <citation type="journal article" date="2013" name="Biodegradation">
        <title>Occurrence of 4-tert-butylphenol (4-t-BP) biodegradation in an aquatic sample caused by the presence of Spirodela polyrrhiza and isolation of a 4-t-BP-utilizing bacterium.</title>
        <authorList>
            <person name="Ogata Y."/>
            <person name="Toyama T."/>
            <person name="Yu N."/>
            <person name="Wang X."/>
            <person name="Sei K."/>
            <person name="Ike M."/>
        </authorList>
    </citation>
    <scope>NUCLEOTIDE SEQUENCE [LARGE SCALE GENOMIC DNA]</scope>
    <source>
        <strain evidence="2 3">OMI</strain>
    </source>
</reference>
<dbReference type="AlphaFoldDB" id="A0A292ZBC5"/>
<dbReference type="EMBL" id="BEWI01000030">
    <property type="protein sequence ID" value="GAY20159.1"/>
    <property type="molecule type" value="Genomic_DNA"/>
</dbReference>
<proteinExistence type="predicted"/>
<evidence type="ECO:0000313" key="2">
    <source>
        <dbReference type="EMBL" id="GAY20159.1"/>
    </source>
</evidence>
<feature type="domain" description="Methyltransferase" evidence="1">
    <location>
        <begin position="52"/>
        <end position="140"/>
    </location>
</feature>
<name>A0A292ZBC5_SPHSA</name>
<dbReference type="InterPro" id="IPR029063">
    <property type="entry name" value="SAM-dependent_MTases_sf"/>
</dbReference>
<comment type="caution">
    <text evidence="2">The sequence shown here is derived from an EMBL/GenBank/DDBJ whole genome shotgun (WGS) entry which is preliminary data.</text>
</comment>
<dbReference type="SUPFAM" id="SSF53335">
    <property type="entry name" value="S-adenosyl-L-methionine-dependent methyltransferases"/>
    <property type="match status" value="1"/>
</dbReference>
<dbReference type="CDD" id="cd02440">
    <property type="entry name" value="AdoMet_MTases"/>
    <property type="match status" value="1"/>
</dbReference>
<accession>A0A292ZBC5</accession>
<sequence length="213" mass="23027">MPSPADAVRNEDDGTIAYYDRTAEAYAKATLDVDMAPIYRRFLAHVPPAGEILDAGSGSGRDTLAFLDLGYRVQAFDASAELCALSSALTGVATRHLRFQELDDENAFDGVWACASLLHVAEAELTDAIVHLVRALRLGGALYMSFKLGRGNRVTHDGRMFTDMDEPGLRAIFRELPQARLDDVWISGGEGTLKGRADWLNAIAIKQEGGGGL</sequence>
<reference evidence="2 3" key="2">
    <citation type="journal article" date="2013" name="Environ. Sci. Technol.">
        <title>The 4-tert-butylphenol-utilizing bacterium Sphingobium fuliginis OMI can degrade bisphenols via phenolic ring hydroxylation and meta-cleavage pathway.</title>
        <authorList>
            <person name="Ogata Y."/>
            <person name="Goda S."/>
            <person name="Toyama T."/>
            <person name="Sei K."/>
            <person name="Ike M."/>
        </authorList>
    </citation>
    <scope>NUCLEOTIDE SEQUENCE [LARGE SCALE GENOMIC DNA]</scope>
    <source>
        <strain evidence="2 3">OMI</strain>
    </source>
</reference>
<dbReference type="InterPro" id="IPR041698">
    <property type="entry name" value="Methyltransf_25"/>
</dbReference>
<evidence type="ECO:0000313" key="3">
    <source>
        <dbReference type="Proteomes" id="UP000221538"/>
    </source>
</evidence>
<dbReference type="Gene3D" id="3.40.50.150">
    <property type="entry name" value="Vaccinia Virus protein VP39"/>
    <property type="match status" value="1"/>
</dbReference>
<dbReference type="Proteomes" id="UP000221538">
    <property type="component" value="Unassembled WGS sequence"/>
</dbReference>